<evidence type="ECO:0000256" key="1">
    <source>
        <dbReference type="SAM" id="MobiDB-lite"/>
    </source>
</evidence>
<protein>
    <submittedName>
        <fullName evidence="2">Uncharacterized protein</fullName>
    </submittedName>
</protein>
<sequence>MACSFSSTRNNNGASNKRPRAESVSSVEDNSDVDNVQSTVHDEFRLIKKAIESVLNPTDISSKPRSWSPIAEIDQAAYNTYKKKIIGWITKAVEDGHATWDLDRRVDSRENAATILCIYQFVKTQINHVVMTTRPDAKEAVERDWSFFTKDRIQGFAKTRFPNLSKKQKEGPEVQDARLRKTRRKQRRVNKSRTRIDFLAENPAITRALKDKFGDACILALKAEEVQSDEESDSEDPSKPWRVFQPACRLHHPKLEEFYQDVIREIKNKKRAEDERLEQRTPVKQTHPHTDDCSRASSMVHLLYNLKKKVSQFFS</sequence>
<feature type="region of interest" description="Disordered" evidence="1">
    <location>
        <begin position="165"/>
        <end position="186"/>
    </location>
</feature>
<proteinExistence type="predicted"/>
<name>A0A168PDJ7_MUCCL</name>
<feature type="region of interest" description="Disordered" evidence="1">
    <location>
        <begin position="1"/>
        <end position="34"/>
    </location>
</feature>
<dbReference type="Proteomes" id="UP000077051">
    <property type="component" value="Unassembled WGS sequence"/>
</dbReference>
<feature type="compositionally biased region" description="Polar residues" evidence="1">
    <location>
        <begin position="1"/>
        <end position="15"/>
    </location>
</feature>
<dbReference type="VEuPathDB" id="FungiDB:MUCCIDRAFT_157844"/>
<evidence type="ECO:0000313" key="2">
    <source>
        <dbReference type="EMBL" id="OAD07573.1"/>
    </source>
</evidence>
<dbReference type="OrthoDB" id="10554091at2759"/>
<comment type="caution">
    <text evidence="2">The sequence shown here is derived from an EMBL/GenBank/DDBJ whole genome shotgun (WGS) entry which is preliminary data.</text>
</comment>
<feature type="compositionally biased region" description="Low complexity" evidence="1">
    <location>
        <begin position="22"/>
        <end position="34"/>
    </location>
</feature>
<feature type="region of interest" description="Disordered" evidence="1">
    <location>
        <begin position="273"/>
        <end position="293"/>
    </location>
</feature>
<feature type="compositionally biased region" description="Basic and acidic residues" evidence="1">
    <location>
        <begin position="167"/>
        <end position="179"/>
    </location>
</feature>
<organism evidence="2 3">
    <name type="scientific">Mucor lusitanicus CBS 277.49</name>
    <dbReference type="NCBI Taxonomy" id="747725"/>
    <lineage>
        <taxon>Eukaryota</taxon>
        <taxon>Fungi</taxon>
        <taxon>Fungi incertae sedis</taxon>
        <taxon>Mucoromycota</taxon>
        <taxon>Mucoromycotina</taxon>
        <taxon>Mucoromycetes</taxon>
        <taxon>Mucorales</taxon>
        <taxon>Mucorineae</taxon>
        <taxon>Mucoraceae</taxon>
        <taxon>Mucor</taxon>
    </lineage>
</organism>
<gene>
    <name evidence="2" type="ORF">MUCCIDRAFT_157844</name>
</gene>
<keyword evidence="3" id="KW-1185">Reference proteome</keyword>
<evidence type="ECO:0000313" key="3">
    <source>
        <dbReference type="Proteomes" id="UP000077051"/>
    </source>
</evidence>
<dbReference type="AlphaFoldDB" id="A0A168PDJ7"/>
<dbReference type="EMBL" id="AMYB01000001">
    <property type="protein sequence ID" value="OAD07573.1"/>
    <property type="molecule type" value="Genomic_DNA"/>
</dbReference>
<reference evidence="2 3" key="1">
    <citation type="submission" date="2015-06" db="EMBL/GenBank/DDBJ databases">
        <title>Expansion of signal transduction pathways in fungi by whole-genome duplication.</title>
        <authorList>
            <consortium name="DOE Joint Genome Institute"/>
            <person name="Corrochano L.M."/>
            <person name="Kuo A."/>
            <person name="Marcet-Houben M."/>
            <person name="Polaino S."/>
            <person name="Salamov A."/>
            <person name="Villalobos J.M."/>
            <person name="Alvarez M.I."/>
            <person name="Avalos J."/>
            <person name="Benito E.P."/>
            <person name="Benoit I."/>
            <person name="Burger G."/>
            <person name="Camino L.P."/>
            <person name="Canovas D."/>
            <person name="Cerda-Olmedo E."/>
            <person name="Cheng J.-F."/>
            <person name="Dominguez A."/>
            <person name="Elias M."/>
            <person name="Eslava A.P."/>
            <person name="Glaser F."/>
            <person name="Grimwood J."/>
            <person name="Gutierrez G."/>
            <person name="Heitman J."/>
            <person name="Henrissat B."/>
            <person name="Iturriaga E.A."/>
            <person name="Lang B.F."/>
            <person name="Lavin J.L."/>
            <person name="Lee S."/>
            <person name="Li W."/>
            <person name="Lindquist E."/>
            <person name="Lopez-Garcia S."/>
            <person name="Luque E.M."/>
            <person name="Marcos A.T."/>
            <person name="Martin J."/>
            <person name="Mccluskey K."/>
            <person name="Medina H.R."/>
            <person name="Miralles-Duran A."/>
            <person name="Miyazaki A."/>
            <person name="Munoz-Torres E."/>
            <person name="Oguiza J.A."/>
            <person name="Ohm R."/>
            <person name="Olmedo M."/>
            <person name="Orejas M."/>
            <person name="Ortiz-Castellanos L."/>
            <person name="Pisabarro A.G."/>
            <person name="Rodriguez-Romero J."/>
            <person name="Ruiz-Herrera J."/>
            <person name="Ruiz-Vazquez R."/>
            <person name="Sanz C."/>
            <person name="Schackwitz W."/>
            <person name="Schmutz J."/>
            <person name="Shahriari M."/>
            <person name="Shelest E."/>
            <person name="Silva-Franco F."/>
            <person name="Soanes D."/>
            <person name="Syed K."/>
            <person name="Tagua V.G."/>
            <person name="Talbot N.J."/>
            <person name="Thon M."/>
            <person name="De Vries R.P."/>
            <person name="Wiebenga A."/>
            <person name="Yadav J.S."/>
            <person name="Braun E.L."/>
            <person name="Baker S."/>
            <person name="Garre V."/>
            <person name="Horwitz B."/>
            <person name="Torres-Martinez S."/>
            <person name="Idnurm A."/>
            <person name="Herrera-Estrella A."/>
            <person name="Gabaldon T."/>
            <person name="Grigoriev I.V."/>
        </authorList>
    </citation>
    <scope>NUCLEOTIDE SEQUENCE [LARGE SCALE GENOMIC DNA]</scope>
    <source>
        <strain evidence="2 3">CBS 277.49</strain>
    </source>
</reference>
<accession>A0A168PDJ7</accession>